<dbReference type="RefSeq" id="WP_160023797.1">
    <property type="nucleotide sequence ID" value="NZ_VZIZ01000049.1"/>
</dbReference>
<reference evidence="2 3" key="1">
    <citation type="submission" date="2019-09" db="EMBL/GenBank/DDBJ databases">
        <title>Draft genome sequence of Psychrobacter nivimaris LAMA 639, in search for biotechnological relevant genes.</title>
        <authorList>
            <person name="Lima A.O.S."/>
            <person name="Staloch B.E.K."/>
            <person name="Freitas R.C."/>
            <person name="Niero H."/>
            <person name="Silva M.A.C."/>
        </authorList>
    </citation>
    <scope>NUCLEOTIDE SEQUENCE [LARGE SCALE GENOMIC DNA]</scope>
    <source>
        <strain evidence="2 3">LAMA 639</strain>
    </source>
</reference>
<sequence length="58" mass="6074">MATPIATIEPDYHHLYAEDRAYAKDGGTATAPTMTEDTGAENGVESLGKTKPIVAPTP</sequence>
<name>A0A6N7BWT7_9GAMM</name>
<organism evidence="2 3">
    <name type="scientific">Psychrobacter nivimaris</name>
    <dbReference type="NCBI Taxonomy" id="281738"/>
    <lineage>
        <taxon>Bacteria</taxon>
        <taxon>Pseudomonadati</taxon>
        <taxon>Pseudomonadota</taxon>
        <taxon>Gammaproteobacteria</taxon>
        <taxon>Moraxellales</taxon>
        <taxon>Moraxellaceae</taxon>
        <taxon>Psychrobacter</taxon>
    </lineage>
</organism>
<feature type="region of interest" description="Disordered" evidence="1">
    <location>
        <begin position="26"/>
        <end position="58"/>
    </location>
</feature>
<gene>
    <name evidence="2" type="ORF">FQV37_2277</name>
</gene>
<dbReference type="Proteomes" id="UP000471465">
    <property type="component" value="Unassembled WGS sequence"/>
</dbReference>
<protein>
    <submittedName>
        <fullName evidence="2">Uncharacterized protein</fullName>
    </submittedName>
</protein>
<evidence type="ECO:0000313" key="2">
    <source>
        <dbReference type="EMBL" id="KAF0567421.1"/>
    </source>
</evidence>
<evidence type="ECO:0000256" key="1">
    <source>
        <dbReference type="SAM" id="MobiDB-lite"/>
    </source>
</evidence>
<evidence type="ECO:0000313" key="3">
    <source>
        <dbReference type="Proteomes" id="UP000471465"/>
    </source>
</evidence>
<keyword evidence="3" id="KW-1185">Reference proteome</keyword>
<comment type="caution">
    <text evidence="2">The sequence shown here is derived from an EMBL/GenBank/DDBJ whole genome shotgun (WGS) entry which is preliminary data.</text>
</comment>
<proteinExistence type="predicted"/>
<dbReference type="EMBL" id="VZIZ01000049">
    <property type="protein sequence ID" value="KAF0567421.1"/>
    <property type="molecule type" value="Genomic_DNA"/>
</dbReference>
<dbReference type="AlphaFoldDB" id="A0A6N7BWT7"/>
<accession>A0A6N7BWT7</accession>